<dbReference type="AlphaFoldDB" id="A0A7N1A4A1"/>
<dbReference type="PANTHER" id="PTHR34677">
    <property type="match status" value="1"/>
</dbReference>
<feature type="transmembrane region" description="Helical" evidence="2">
    <location>
        <begin position="701"/>
        <end position="728"/>
    </location>
</feature>
<keyword evidence="2" id="KW-0472">Membrane</keyword>
<feature type="transmembrane region" description="Helical" evidence="2">
    <location>
        <begin position="637"/>
        <end position="657"/>
    </location>
</feature>
<keyword evidence="2" id="KW-0812">Transmembrane</keyword>
<dbReference type="Proteomes" id="UP000594263">
    <property type="component" value="Unplaced"/>
</dbReference>
<dbReference type="EnsemblPlants" id="Kaladp0080s0014.1.v1.1">
    <property type="protein sequence ID" value="Kaladp0080s0014.1.v1.1"/>
    <property type="gene ID" value="Kaladp0080s0014.v1.1"/>
</dbReference>
<evidence type="ECO:0008006" key="5">
    <source>
        <dbReference type="Google" id="ProtNLM"/>
    </source>
</evidence>
<feature type="compositionally biased region" description="Polar residues" evidence="1">
    <location>
        <begin position="1071"/>
        <end position="1082"/>
    </location>
</feature>
<organism evidence="3 4">
    <name type="scientific">Kalanchoe fedtschenkoi</name>
    <name type="common">Lavender scallops</name>
    <name type="synonym">South American air plant</name>
    <dbReference type="NCBI Taxonomy" id="63787"/>
    <lineage>
        <taxon>Eukaryota</taxon>
        <taxon>Viridiplantae</taxon>
        <taxon>Streptophyta</taxon>
        <taxon>Embryophyta</taxon>
        <taxon>Tracheophyta</taxon>
        <taxon>Spermatophyta</taxon>
        <taxon>Magnoliopsida</taxon>
        <taxon>eudicotyledons</taxon>
        <taxon>Gunneridae</taxon>
        <taxon>Pentapetalae</taxon>
        <taxon>Saxifragales</taxon>
        <taxon>Crassulaceae</taxon>
        <taxon>Kalanchoe</taxon>
    </lineage>
</organism>
<dbReference type="PANTHER" id="PTHR34677:SF3">
    <property type="entry name" value="BACTERIAL IG-LIKE DOMAIN-CONTAINING PROTEIN"/>
    <property type="match status" value="1"/>
</dbReference>
<reference evidence="3" key="1">
    <citation type="submission" date="2021-01" db="UniProtKB">
        <authorList>
            <consortium name="EnsemblPlants"/>
        </authorList>
    </citation>
    <scope>IDENTIFICATION</scope>
</reference>
<evidence type="ECO:0000256" key="1">
    <source>
        <dbReference type="SAM" id="MobiDB-lite"/>
    </source>
</evidence>
<protein>
    <recommendedName>
        <fullName evidence="5">Bacterial Ig-like domain-containing protein</fullName>
    </recommendedName>
</protein>
<evidence type="ECO:0000313" key="3">
    <source>
        <dbReference type="EnsemblPlants" id="Kaladp0080s0014.1.v1.1"/>
    </source>
</evidence>
<feature type="compositionally biased region" description="Low complexity" evidence="1">
    <location>
        <begin position="1022"/>
        <end position="1031"/>
    </location>
</feature>
<keyword evidence="2" id="KW-1133">Transmembrane helix</keyword>
<dbReference type="OMA" id="SNEYFTY"/>
<feature type="transmembrane region" description="Helical" evidence="2">
    <location>
        <begin position="677"/>
        <end position="695"/>
    </location>
</feature>
<name>A0A7N1A4A1_KALFE</name>
<accession>A0A7N1A4A1</accession>
<evidence type="ECO:0000313" key="4">
    <source>
        <dbReference type="Proteomes" id="UP000594263"/>
    </source>
</evidence>
<feature type="region of interest" description="Disordered" evidence="1">
    <location>
        <begin position="990"/>
        <end position="1102"/>
    </location>
</feature>
<sequence length="1102" mass="120235">MLMGIGELMNSVEPAILVHFVETPPPRTRMSSAVFRYVIQRPDGITACSMSDCFIHCELDGQTLRPCPAYNVALRNLSANMEHRFFISVATRNGDRNSSDYSWYIDTTRPTATISSQEAYTSAAKLDLRIKFSEPCAGLGGFKCPNSTHCDVLVTGPAYVQPSTLRVVKPDIEYGLALILSQSDIYGRVIIRMSDTFCTDDVGNYFIRTNGSLLTVHLDRRPVQGDLWTSVPSYALGIKGDTRIVRATNNEDDLDIFLDFTTPVLNSTQQIMNALHLKSAELSADQARSQGNRRFVFKLKNVSATDIVTVEVQSQSLIGVSGIRVSPVTSLTFLYDSTSPEIILSTGSPKVTKQSNIDVVAEFTKPVFGFDASAVTVQGGRITRFEELSRALYWLTIRAEPESKVSVAVPAGKVKDISGNQNLASNLIEVEHYTVPVVSLALDSFVTAGLLATSLAASLLSISSANVKALAQNAPRRPIISTPGPSVNLNGMIGHLQVLLLSDWFSDGLPVEFSETTRGLRWLLPHRQLPWREEKASTWPHLLHRSEEDVNSSFSGLLMGYPALVPPHQFPNSTDQGAGHKWLDGEFNVSVERTPFGQQLDSSEYFIYFLRGEPTSASTVIQRMESHKWWREMSMNLVWLGIGGGSLVAAHAILLLILRWRTGSAAPGLLSPPRFEIFLLIIALPSVSQSSTFAINGSASGGVIVGSLVLAIPAAFILSVSLFLAVVISSGRFVQYKEIRYTDVTRSWRAKLSALWVGGASNGRWFGSEKLPSSFFKRFGILFESRKGPPVYVFADDSSQARKWAESGPSGIGRMRAVNASDDSNEDRKVSLSKRLIGHAQSFYIILELSRRAVLGALSAARKGHDGSVESAIALAFTAIQLVSLVIIRPYIRSGVHIAESISLLSEAAIFGISASAKRSNPLDQKALGSVMLALLGLTFISHMTNEWYALINHVLRLSGPRNKSLKLGVKCAAKGLVLIFLPKRHWSSITPEPARPDTRPALTAPSRDPLSAMTATVVPTLSPGSPSPLLASDERPVRGLQLQPRSEIRKLRALAKASFSTDPREEDEPGNNNGNYPFTVQSSSTSSDDPRPSSPNVIKHN</sequence>
<keyword evidence="4" id="KW-1185">Reference proteome</keyword>
<dbReference type="Gramene" id="Kaladp0080s0014.1.v1.1">
    <property type="protein sequence ID" value="Kaladp0080s0014.1.v1.1"/>
    <property type="gene ID" value="Kaladp0080s0014.v1.1"/>
</dbReference>
<evidence type="ECO:0000256" key="2">
    <source>
        <dbReference type="SAM" id="Phobius"/>
    </source>
</evidence>
<proteinExistence type="predicted"/>